<feature type="region of interest" description="Disordered" evidence="2">
    <location>
        <begin position="612"/>
        <end position="647"/>
    </location>
</feature>
<feature type="coiled-coil region" evidence="1">
    <location>
        <begin position="25"/>
        <end position="66"/>
    </location>
</feature>
<keyword evidence="1" id="KW-0175">Coiled coil</keyword>
<gene>
    <name evidence="3" type="ORF">Ingeline1_8</name>
</gene>
<organism evidence="3 4">
    <name type="scientific">Cellulophaga phage Ingeline_1</name>
    <dbReference type="NCBI Taxonomy" id="2745674"/>
    <lineage>
        <taxon>Viruses</taxon>
        <taxon>Duplodnaviria</taxon>
        <taxon>Heunggongvirae</taxon>
        <taxon>Uroviricota</taxon>
        <taxon>Caudoviricetes</taxon>
        <taxon>Duneviridae</taxon>
        <taxon>Ingelinevirus</taxon>
        <taxon>Ingelinevirus ingeline</taxon>
    </lineage>
</organism>
<accession>A0A8E5EB51</accession>
<evidence type="ECO:0000313" key="3">
    <source>
        <dbReference type="EMBL" id="QQV89952.1"/>
    </source>
</evidence>
<evidence type="ECO:0000256" key="2">
    <source>
        <dbReference type="SAM" id="MobiDB-lite"/>
    </source>
</evidence>
<name>A0A8E5EB51_9CAUD</name>
<keyword evidence="4" id="KW-1185">Reference proteome</keyword>
<evidence type="ECO:0000256" key="1">
    <source>
        <dbReference type="SAM" id="Coils"/>
    </source>
</evidence>
<proteinExistence type="predicted"/>
<feature type="coiled-coil region" evidence="1">
    <location>
        <begin position="665"/>
        <end position="713"/>
    </location>
</feature>
<sequence length="1010" mass="109433">MAKKITDETLKFNIIINGDSAKKEYGQLERANRSLLNANEDLEAQAKKLEKANKTTSDSYKDLQLKIAANSKEVADNKNKMSALTKEIGLNNLSMRELSNEARKLNGIMSNLDPNSAEWSRYNTELQSVRGRMANLRDEMRPVSDAMDDQISIVENLGTGFSQIFTGLKTGDIKGAAQGFSTVANGIGAATKAAWAFITTPIGAALAVIVASVGAIKFWADYNEGIKESIILTEQITKLQGDQAEKVRQQATVLEDVYGADFKETLTVANGLVKDFGITFPEALDEIEKGLQKGQINNSEYFDSLKEYDTFFANAGFSIGEFRKVVETGYDLGVYSDKLPDAIKEFDLSIKEQTPAVKKALENAFGGAFTESLLARVNKGETTTKKALAEIAAQAGKSNITIQQNAQLTADLFRGAGEDAGGALKVFEAMNIALTDQERALTPLEEMIKEVADAHKDLEAAQSEALKSDKYLSLSSELSVFWIKTKTLFYQSLSFIVDTFTSITDTIVIKFYQISSVIGNLPTIAKIAFTALKDEVFDVVKTFGGLADVVENLMDFNFSGAKTAFSDFKEAFKKEASEVGGVAKEISDRIKASYDAVGADVKGKLDKRRQGAVDQDSIAAQNASTANTIPGGNTNTTSPELSKEDQSKLSSRKKLAELLDAFDAERELQEQVKKVLKAQQAEEEEVLRLEAKFLKLTEEAAGETELIARLEDEKQLQLQDIRAKYAEEHVLAEKEEQDRLSKQKQAFDEKIIEGEKKLNQAKENAKNVGINILRNALGESSAIGKALFVIQKGMAIGGIIADASKAVAAVTANTAIANSVALAASPLTFGQPFVAANTAAAATSIAATKIAAATQIAAIAAQGITGFEDGLYPTKRKQDGKMFNARNGGAPNTQIVSAPTTFLAGEVAPEMIIDGNTFKKMDPAITNYILGLAGKPVVGFEKGYYQQSEQTGITNAQNDNSILAPVLNRLIEKLNEPIKAEMLYGADASRKQKEYDDKITSTRTNAKIKN</sequence>
<evidence type="ECO:0000313" key="4">
    <source>
        <dbReference type="Proteomes" id="UP000693804"/>
    </source>
</evidence>
<protein>
    <submittedName>
        <fullName evidence="3">Tail tape measure protein</fullName>
    </submittedName>
</protein>
<dbReference type="Proteomes" id="UP000693804">
    <property type="component" value="Segment"/>
</dbReference>
<reference evidence="3" key="1">
    <citation type="submission" date="2020-07" db="EMBL/GenBank/DDBJ databases">
        <title>Highly diverse flavobacterial phages as mortality factor during North Sea spring blooms.</title>
        <authorList>
            <person name="Bartlau N."/>
            <person name="Wichels A."/>
            <person name="Krohne G."/>
            <person name="Adriaenssens E.M."/>
            <person name="Heins A."/>
            <person name="Fuchs B.M."/>
            <person name="Amann R."/>
            <person name="Moraru C."/>
        </authorList>
    </citation>
    <scope>NUCLEOTIDE SEQUENCE</scope>
</reference>
<feature type="compositionally biased region" description="Polar residues" evidence="2">
    <location>
        <begin position="618"/>
        <end position="640"/>
    </location>
</feature>
<dbReference type="EMBL" id="MT732435">
    <property type="protein sequence ID" value="QQV89952.1"/>
    <property type="molecule type" value="Genomic_DNA"/>
</dbReference>